<dbReference type="GO" id="GO:0008234">
    <property type="term" value="F:cysteine-type peptidase activity"/>
    <property type="evidence" value="ECO:0007669"/>
    <property type="project" value="UniProtKB-KW"/>
</dbReference>
<dbReference type="InterPro" id="IPR038765">
    <property type="entry name" value="Papain-like_cys_pep_sf"/>
</dbReference>
<gene>
    <name evidence="9" type="ORF">GFD30_12515</name>
</gene>
<dbReference type="Gene3D" id="3.90.1720.10">
    <property type="entry name" value="endopeptidase domain like (from Nostoc punctiforme)"/>
    <property type="match status" value="1"/>
</dbReference>
<evidence type="ECO:0000256" key="6">
    <source>
        <dbReference type="SAM" id="MobiDB-lite"/>
    </source>
</evidence>
<organism evidence="9 10">
    <name type="scientific">Glycomyces albidus</name>
    <dbReference type="NCBI Taxonomy" id="2656774"/>
    <lineage>
        <taxon>Bacteria</taxon>
        <taxon>Bacillati</taxon>
        <taxon>Actinomycetota</taxon>
        <taxon>Actinomycetes</taxon>
        <taxon>Glycomycetales</taxon>
        <taxon>Glycomycetaceae</taxon>
        <taxon>Glycomyces</taxon>
    </lineage>
</organism>
<keyword evidence="3" id="KW-0378">Hydrolase</keyword>
<sequence>MRVSRFGARMIAAASAAAVVFGGALPAFSQPGVTVPDDGGRPLGTAGDDTPVTNPETADGPLGDQIVAAQIDLAQLAEETTDAQEEWLARETRLADAQTEWTATATELEAAQAALDYAAGEAYADTAGVPDNELPDLSGLTPLGGEWDLPALTAELEDASTAESVARAAYDAAVLSADRAESRYLALDTEFDRAQTALNELIADNQEALEQLEAEREAAAADYSGDFSSEVDGWDAAPEAKKAVEYALAQLGDPYLWGAEGPDAFDCSGLVQSAYAYAGVSLPRVAADQYNATRDKPVDVEKLLPGDLLYWWDDPGNWQSVYHTGMYLGDGKMIQAPRSGDVVKISSIWFENFAGAHRVVDAVKTDPDAEDPTQTPGGEDPSTPDDDPTTPDDDPTTPDDDPTTPDDDPTSEDPDPTDSETPSESPSPTPSDEPLTPTEDEGESPVDTASSTVAGMLTRQTEA</sequence>
<keyword evidence="7" id="KW-0732">Signal</keyword>
<dbReference type="RefSeq" id="WP_153025547.1">
    <property type="nucleotide sequence ID" value="NZ_WIAO01000013.1"/>
</dbReference>
<evidence type="ECO:0000313" key="10">
    <source>
        <dbReference type="Proteomes" id="UP000477750"/>
    </source>
</evidence>
<dbReference type="InterPro" id="IPR051794">
    <property type="entry name" value="PG_Endopeptidase_C40"/>
</dbReference>
<dbReference type="EMBL" id="WIAO01000013">
    <property type="protein sequence ID" value="MQM26387.1"/>
    <property type="molecule type" value="Genomic_DNA"/>
</dbReference>
<dbReference type="Pfam" id="PF00877">
    <property type="entry name" value="NLPC_P60"/>
    <property type="match status" value="1"/>
</dbReference>
<feature type="signal peptide" evidence="7">
    <location>
        <begin position="1"/>
        <end position="29"/>
    </location>
</feature>
<name>A0A6L5G9Q2_9ACTN</name>
<keyword evidence="2" id="KW-0645">Protease</keyword>
<evidence type="ECO:0000256" key="7">
    <source>
        <dbReference type="SAM" id="SignalP"/>
    </source>
</evidence>
<feature type="region of interest" description="Disordered" evidence="6">
    <location>
        <begin position="366"/>
        <end position="463"/>
    </location>
</feature>
<dbReference type="PROSITE" id="PS51935">
    <property type="entry name" value="NLPC_P60"/>
    <property type="match status" value="1"/>
</dbReference>
<keyword evidence="10" id="KW-1185">Reference proteome</keyword>
<keyword evidence="5" id="KW-0175">Coiled coil</keyword>
<evidence type="ECO:0000256" key="4">
    <source>
        <dbReference type="ARBA" id="ARBA00022807"/>
    </source>
</evidence>
<dbReference type="GO" id="GO:0006508">
    <property type="term" value="P:proteolysis"/>
    <property type="evidence" value="ECO:0007669"/>
    <property type="project" value="UniProtKB-KW"/>
</dbReference>
<dbReference type="Proteomes" id="UP000477750">
    <property type="component" value="Unassembled WGS sequence"/>
</dbReference>
<comment type="caution">
    <text evidence="9">The sequence shown here is derived from an EMBL/GenBank/DDBJ whole genome shotgun (WGS) entry which is preliminary data.</text>
</comment>
<evidence type="ECO:0000256" key="3">
    <source>
        <dbReference type="ARBA" id="ARBA00022801"/>
    </source>
</evidence>
<evidence type="ECO:0000313" key="9">
    <source>
        <dbReference type="EMBL" id="MQM26387.1"/>
    </source>
</evidence>
<evidence type="ECO:0000256" key="1">
    <source>
        <dbReference type="ARBA" id="ARBA00007074"/>
    </source>
</evidence>
<dbReference type="SUPFAM" id="SSF54001">
    <property type="entry name" value="Cysteine proteinases"/>
    <property type="match status" value="1"/>
</dbReference>
<keyword evidence="4" id="KW-0788">Thiol protease</keyword>
<feature type="coiled-coil region" evidence="5">
    <location>
        <begin position="191"/>
        <end position="222"/>
    </location>
</feature>
<dbReference type="PANTHER" id="PTHR47359:SF3">
    <property type="entry name" value="NLP_P60 DOMAIN-CONTAINING PROTEIN-RELATED"/>
    <property type="match status" value="1"/>
</dbReference>
<reference evidence="9 10" key="1">
    <citation type="submission" date="2019-10" db="EMBL/GenBank/DDBJ databases">
        <title>Glycomyces albidus sp. nov., a novel actinomycete isolated from rhizosphere soil of wheat (Triticum aestivum L.).</title>
        <authorList>
            <person name="Qian L."/>
        </authorList>
    </citation>
    <scope>NUCLEOTIDE SEQUENCE [LARGE SCALE GENOMIC DNA]</scope>
    <source>
        <strain evidence="9 10">NEAU-7082</strain>
    </source>
</reference>
<evidence type="ECO:0000259" key="8">
    <source>
        <dbReference type="PROSITE" id="PS51935"/>
    </source>
</evidence>
<dbReference type="InterPro" id="IPR000064">
    <property type="entry name" value="NLP_P60_dom"/>
</dbReference>
<protein>
    <submittedName>
        <fullName evidence="9">NlpC/P60 family protein</fullName>
    </submittedName>
</protein>
<feature type="region of interest" description="Disordered" evidence="6">
    <location>
        <begin position="33"/>
        <end position="61"/>
    </location>
</feature>
<dbReference type="AlphaFoldDB" id="A0A6L5G9Q2"/>
<feature type="compositionally biased region" description="Acidic residues" evidence="6">
    <location>
        <begin position="382"/>
        <end position="418"/>
    </location>
</feature>
<evidence type="ECO:0000256" key="5">
    <source>
        <dbReference type="SAM" id="Coils"/>
    </source>
</evidence>
<feature type="compositionally biased region" description="Polar residues" evidence="6">
    <location>
        <begin position="447"/>
        <end position="463"/>
    </location>
</feature>
<proteinExistence type="inferred from homology"/>
<comment type="similarity">
    <text evidence="1">Belongs to the peptidase C40 family.</text>
</comment>
<dbReference type="PANTHER" id="PTHR47359">
    <property type="entry name" value="PEPTIDOGLYCAN DL-ENDOPEPTIDASE CWLO"/>
    <property type="match status" value="1"/>
</dbReference>
<feature type="chain" id="PRO_5026944215" evidence="7">
    <location>
        <begin position="30"/>
        <end position="463"/>
    </location>
</feature>
<accession>A0A6L5G9Q2</accession>
<feature type="domain" description="NlpC/P60" evidence="8">
    <location>
        <begin position="237"/>
        <end position="366"/>
    </location>
</feature>
<evidence type="ECO:0000256" key="2">
    <source>
        <dbReference type="ARBA" id="ARBA00022670"/>
    </source>
</evidence>